<feature type="domain" description="Major facilitator superfamily (MFS) profile" evidence="9">
    <location>
        <begin position="18"/>
        <end position="408"/>
    </location>
</feature>
<organism evidence="10 11">
    <name type="scientific">Nocardia iowensis</name>
    <dbReference type="NCBI Taxonomy" id="204891"/>
    <lineage>
        <taxon>Bacteria</taxon>
        <taxon>Bacillati</taxon>
        <taxon>Actinomycetota</taxon>
        <taxon>Actinomycetes</taxon>
        <taxon>Mycobacteriales</taxon>
        <taxon>Nocardiaceae</taxon>
        <taxon>Nocardia</taxon>
    </lineage>
</organism>
<accession>A0ABX8RXV3</accession>
<dbReference type="RefSeq" id="WP_218476896.1">
    <property type="nucleotide sequence ID" value="NZ_BAABJN010000015.1"/>
</dbReference>
<keyword evidence="3" id="KW-0813">Transport</keyword>
<feature type="transmembrane region" description="Helical" evidence="8">
    <location>
        <begin position="86"/>
        <end position="105"/>
    </location>
</feature>
<comment type="subcellular location">
    <subcellularLocation>
        <location evidence="1">Cell membrane</location>
        <topology evidence="1">Multi-pass membrane protein</topology>
    </subcellularLocation>
</comment>
<feature type="transmembrane region" description="Helical" evidence="8">
    <location>
        <begin position="380"/>
        <end position="400"/>
    </location>
</feature>
<dbReference type="NCBIfam" id="TIGR00710">
    <property type="entry name" value="efflux_Bcr_CflA"/>
    <property type="match status" value="1"/>
</dbReference>
<dbReference type="Pfam" id="PF07690">
    <property type="entry name" value="MFS_1"/>
    <property type="match status" value="1"/>
</dbReference>
<dbReference type="PANTHER" id="PTHR23502">
    <property type="entry name" value="MAJOR FACILITATOR SUPERFAMILY"/>
    <property type="match status" value="1"/>
</dbReference>
<evidence type="ECO:0000256" key="6">
    <source>
        <dbReference type="ARBA" id="ARBA00022989"/>
    </source>
</evidence>
<evidence type="ECO:0000313" key="10">
    <source>
        <dbReference type="EMBL" id="QXN94378.1"/>
    </source>
</evidence>
<evidence type="ECO:0000256" key="3">
    <source>
        <dbReference type="ARBA" id="ARBA00022448"/>
    </source>
</evidence>
<feature type="transmembrane region" description="Helical" evidence="8">
    <location>
        <begin position="144"/>
        <end position="162"/>
    </location>
</feature>
<evidence type="ECO:0000259" key="9">
    <source>
        <dbReference type="PROSITE" id="PS50850"/>
    </source>
</evidence>
<proteinExistence type="inferred from homology"/>
<feature type="transmembrane region" description="Helical" evidence="8">
    <location>
        <begin position="291"/>
        <end position="311"/>
    </location>
</feature>
<feature type="transmembrane region" description="Helical" evidence="8">
    <location>
        <begin position="352"/>
        <end position="374"/>
    </location>
</feature>
<dbReference type="InterPro" id="IPR004812">
    <property type="entry name" value="Efflux_drug-R_Bcr/CmlA"/>
</dbReference>
<feature type="transmembrane region" description="Helical" evidence="8">
    <location>
        <begin position="18"/>
        <end position="35"/>
    </location>
</feature>
<dbReference type="Proteomes" id="UP000694257">
    <property type="component" value="Chromosome"/>
</dbReference>
<reference evidence="10 11" key="1">
    <citation type="submission" date="2021-07" db="EMBL/GenBank/DDBJ databases">
        <title>Whole Genome Sequence of Nocardia Iowensis.</title>
        <authorList>
            <person name="Lamm A."/>
            <person name="Collins-Fairclough A.M."/>
            <person name="Bunk B."/>
            <person name="Sproer C."/>
        </authorList>
    </citation>
    <scope>NUCLEOTIDE SEQUENCE [LARGE SCALE GENOMIC DNA]</scope>
    <source>
        <strain evidence="10 11">NRRL 5646</strain>
    </source>
</reference>
<keyword evidence="5 8" id="KW-0812">Transmembrane</keyword>
<evidence type="ECO:0000256" key="1">
    <source>
        <dbReference type="ARBA" id="ARBA00004651"/>
    </source>
</evidence>
<keyword evidence="4" id="KW-1003">Cell membrane</keyword>
<dbReference type="CDD" id="cd17320">
    <property type="entry name" value="MFS_MdfA_MDR_like"/>
    <property type="match status" value="1"/>
</dbReference>
<dbReference type="EMBL" id="CP078145">
    <property type="protein sequence ID" value="QXN94378.1"/>
    <property type="molecule type" value="Genomic_DNA"/>
</dbReference>
<evidence type="ECO:0000256" key="8">
    <source>
        <dbReference type="SAM" id="Phobius"/>
    </source>
</evidence>
<feature type="transmembrane region" description="Helical" evidence="8">
    <location>
        <begin position="317"/>
        <end position="340"/>
    </location>
</feature>
<dbReference type="PANTHER" id="PTHR23502:SF132">
    <property type="entry name" value="POLYAMINE TRANSPORTER 2-RELATED"/>
    <property type="match status" value="1"/>
</dbReference>
<evidence type="ECO:0000256" key="5">
    <source>
        <dbReference type="ARBA" id="ARBA00022692"/>
    </source>
</evidence>
<dbReference type="InterPro" id="IPR011701">
    <property type="entry name" value="MFS"/>
</dbReference>
<evidence type="ECO:0000256" key="7">
    <source>
        <dbReference type="ARBA" id="ARBA00023136"/>
    </source>
</evidence>
<feature type="transmembrane region" description="Helical" evidence="8">
    <location>
        <begin position="111"/>
        <end position="132"/>
    </location>
</feature>
<protein>
    <submittedName>
        <fullName evidence="10">Multidrug effflux MFS transporter</fullName>
    </submittedName>
</protein>
<evidence type="ECO:0000256" key="4">
    <source>
        <dbReference type="ARBA" id="ARBA00022475"/>
    </source>
</evidence>
<name>A0ABX8RXV3_NOCIO</name>
<evidence type="ECO:0000256" key="2">
    <source>
        <dbReference type="ARBA" id="ARBA00006236"/>
    </source>
</evidence>
<dbReference type="PROSITE" id="PS50850">
    <property type="entry name" value="MFS"/>
    <property type="match status" value="1"/>
</dbReference>
<feature type="transmembrane region" description="Helical" evidence="8">
    <location>
        <begin position="224"/>
        <end position="247"/>
    </location>
</feature>
<evidence type="ECO:0000313" key="11">
    <source>
        <dbReference type="Proteomes" id="UP000694257"/>
    </source>
</evidence>
<keyword evidence="7 8" id="KW-0472">Membrane</keyword>
<dbReference type="InterPro" id="IPR020846">
    <property type="entry name" value="MFS_dom"/>
</dbReference>
<feature type="transmembrane region" description="Helical" evidence="8">
    <location>
        <begin position="55"/>
        <end position="74"/>
    </location>
</feature>
<feature type="transmembrane region" description="Helical" evidence="8">
    <location>
        <begin position="174"/>
        <end position="194"/>
    </location>
</feature>
<keyword evidence="11" id="KW-1185">Reference proteome</keyword>
<comment type="similarity">
    <text evidence="2">Belongs to the major facilitator superfamily. Bcr/CmlA family.</text>
</comment>
<gene>
    <name evidence="10" type="ORF">KV110_15750</name>
</gene>
<feature type="transmembrane region" description="Helical" evidence="8">
    <location>
        <begin position="259"/>
        <end position="279"/>
    </location>
</feature>
<sequence length="420" mass="43251">MASSPVTIDAATTSRPSIAFLIMLGGLAAIGPFAIDIYLPALPAMTADLHTSASGVQATLTASIAGMALGQLILGPLSDSYGRRTPLLICLTVYTITSVVCMVAPNLPVLIALRALQAIAAAGGIVIGRAAVRDIAAGPAMARILSMLLLVIGISPALAPIVGAELLPFTHWRGLFGVIACLGFVLLCACLRWLPETLPRERRRSGSIAGSLRQYRRLLTDLDFIGYAVTAGFTFAAMFAYISGSAFALEQGYQLSPRLFGVVLGVNALGMLLAGQISVRLTHHVQLRPLLTTATLIGLAGAMVSTLTVLADFGLPLLLIGLFLLISSVGAILPNSMALAMTRYPEVAGSAAALMGAGQFVIGGILAPVTGIGAHSHPGLAMTLTILICMTVATASVIVVTRATPHADRTAPSTAAAPIR</sequence>
<keyword evidence="6 8" id="KW-1133">Transmembrane helix</keyword>